<keyword evidence="3 4" id="KW-0732">Signal</keyword>
<comment type="similarity">
    <text evidence="2">Belongs to the bacterial solute-binding protein SsuA/TauA family.</text>
</comment>
<dbReference type="SUPFAM" id="SSF53850">
    <property type="entry name" value="Periplasmic binding protein-like II"/>
    <property type="match status" value="1"/>
</dbReference>
<organism evidence="6 7">
    <name type="scientific">Mesorhizobium liriopis</name>
    <dbReference type="NCBI Taxonomy" id="2953882"/>
    <lineage>
        <taxon>Bacteria</taxon>
        <taxon>Pseudomonadati</taxon>
        <taxon>Pseudomonadota</taxon>
        <taxon>Alphaproteobacteria</taxon>
        <taxon>Hyphomicrobiales</taxon>
        <taxon>Phyllobacteriaceae</taxon>
        <taxon>Mesorhizobium</taxon>
    </lineage>
</organism>
<reference evidence="6 7" key="1">
    <citation type="submission" date="2022-06" db="EMBL/GenBank/DDBJ databases">
        <title>Mesorhizobium sp. strain RP14 Genome sequencing and assembly.</title>
        <authorList>
            <person name="Kim I."/>
        </authorList>
    </citation>
    <scope>NUCLEOTIDE SEQUENCE [LARGE SCALE GENOMIC DNA]</scope>
    <source>
        <strain evidence="7">RP14(2022)</strain>
    </source>
</reference>
<evidence type="ECO:0000313" key="7">
    <source>
        <dbReference type="Proteomes" id="UP001205906"/>
    </source>
</evidence>
<feature type="domain" description="SsuA/THI5-like" evidence="5">
    <location>
        <begin position="50"/>
        <end position="253"/>
    </location>
</feature>
<feature type="signal peptide" evidence="4">
    <location>
        <begin position="1"/>
        <end position="32"/>
    </location>
</feature>
<dbReference type="PANTHER" id="PTHR30024:SF47">
    <property type="entry name" value="TAURINE-BINDING PERIPLASMIC PROTEIN"/>
    <property type="match status" value="1"/>
</dbReference>
<dbReference type="RefSeq" id="WP_252818948.1">
    <property type="nucleotide sequence ID" value="NZ_JAMXQS010000005.1"/>
</dbReference>
<protein>
    <submittedName>
        <fullName evidence="6">ABC transporter substrate-binding protein</fullName>
    </submittedName>
</protein>
<proteinExistence type="inferred from homology"/>
<dbReference type="Gene3D" id="3.40.190.10">
    <property type="entry name" value="Periplasmic binding protein-like II"/>
    <property type="match status" value="2"/>
</dbReference>
<evidence type="ECO:0000256" key="3">
    <source>
        <dbReference type="ARBA" id="ARBA00022729"/>
    </source>
</evidence>
<evidence type="ECO:0000313" key="6">
    <source>
        <dbReference type="EMBL" id="MCO6050367.1"/>
    </source>
</evidence>
<gene>
    <name evidence="6" type="ORF">NGM99_11285</name>
</gene>
<dbReference type="PANTHER" id="PTHR30024">
    <property type="entry name" value="ALIPHATIC SULFONATES-BINDING PROTEIN-RELATED"/>
    <property type="match status" value="1"/>
</dbReference>
<evidence type="ECO:0000256" key="1">
    <source>
        <dbReference type="ARBA" id="ARBA00004418"/>
    </source>
</evidence>
<evidence type="ECO:0000256" key="4">
    <source>
        <dbReference type="SAM" id="SignalP"/>
    </source>
</evidence>
<accession>A0ABT1C6C1</accession>
<dbReference type="InterPro" id="IPR015168">
    <property type="entry name" value="SsuA/THI5"/>
</dbReference>
<keyword evidence="7" id="KW-1185">Reference proteome</keyword>
<dbReference type="EMBL" id="JAMXQS010000005">
    <property type="protein sequence ID" value="MCO6050367.1"/>
    <property type="molecule type" value="Genomic_DNA"/>
</dbReference>
<name>A0ABT1C6C1_9HYPH</name>
<feature type="chain" id="PRO_5046270247" evidence="4">
    <location>
        <begin position="33"/>
        <end position="324"/>
    </location>
</feature>
<sequence>MFKFAKPRALPSLFHGLAVSLVLGVSAAGAWAQERVVFGTPGALSDNSLAVKIAIDKGFYKEAGIDAEIVNFKGGAPSIQALVGGGIQYAIAAPEHVIRLKTRGVDAAVAFALQGTHTYALLVPEASPVKSFADLKGKRVGITSAGSLTENLIRLEAHENGLAVGSDIEVLGAGVGAAQKAALDTGRIDAGMFGNLDAIRLSGQGYRIVYDWRTQEIPGLALLALDSYVKENPKIAQAVAEATLKAQKLVIEDRATTVAALKEIYPDLSDEIAGKVAEGLSRSLVASGRFSEASYARLQKDLAVIDPDLTTVDFATANPGTYLN</sequence>
<dbReference type="Proteomes" id="UP001205906">
    <property type="component" value="Unassembled WGS sequence"/>
</dbReference>
<evidence type="ECO:0000256" key="2">
    <source>
        <dbReference type="ARBA" id="ARBA00010742"/>
    </source>
</evidence>
<evidence type="ECO:0000259" key="5">
    <source>
        <dbReference type="Pfam" id="PF09084"/>
    </source>
</evidence>
<comment type="caution">
    <text evidence="6">The sequence shown here is derived from an EMBL/GenBank/DDBJ whole genome shotgun (WGS) entry which is preliminary data.</text>
</comment>
<dbReference type="Pfam" id="PF09084">
    <property type="entry name" value="NMT1"/>
    <property type="match status" value="1"/>
</dbReference>
<comment type="subcellular location">
    <subcellularLocation>
        <location evidence="1">Periplasm</location>
    </subcellularLocation>
</comment>